<feature type="transmembrane region" description="Helical" evidence="3">
    <location>
        <begin position="376"/>
        <end position="400"/>
    </location>
</feature>
<evidence type="ECO:0000256" key="3">
    <source>
        <dbReference type="SAM" id="Phobius"/>
    </source>
</evidence>
<proteinExistence type="predicted"/>
<dbReference type="PANTHER" id="PTHR30460:SF0">
    <property type="entry name" value="MODERATE CONDUCTANCE MECHANOSENSITIVE CHANNEL YBIO"/>
    <property type="match status" value="1"/>
</dbReference>
<dbReference type="RefSeq" id="WP_007311141.1">
    <property type="nucleotide sequence ID" value="NZ_AESD01000449.1"/>
</dbReference>
<dbReference type="GeneID" id="88769896"/>
<name>G5J6C2_CROWT</name>
<protein>
    <recommendedName>
        <fullName evidence="6">Potassium efflux system KefA protein / Small-conductance mechanosensitive channel</fullName>
    </recommendedName>
</protein>
<dbReference type="Proteomes" id="UP000003477">
    <property type="component" value="Unassembled WGS sequence"/>
</dbReference>
<dbReference type="InterPro" id="IPR045276">
    <property type="entry name" value="YbiO_bact"/>
</dbReference>
<keyword evidence="3" id="KW-1133">Transmembrane helix</keyword>
<reference evidence="4 5" key="1">
    <citation type="journal article" date="2011" name="Front. Microbiol.">
        <title>Two Strains of Crocosphaera watsonii with Highly Conserved Genomes are Distinguished by Strain-Specific Features.</title>
        <authorList>
            <person name="Bench S.R."/>
            <person name="Ilikchyan I.N."/>
            <person name="Tripp H.J."/>
            <person name="Zehr J.P."/>
        </authorList>
    </citation>
    <scope>NUCLEOTIDE SEQUENCE [LARGE SCALE GENOMIC DNA]</scope>
    <source>
        <strain evidence="4 5">WH 0003</strain>
    </source>
</reference>
<accession>G5J6C2</accession>
<evidence type="ECO:0000313" key="4">
    <source>
        <dbReference type="EMBL" id="EHJ12271.1"/>
    </source>
</evidence>
<dbReference type="GO" id="GO:0008381">
    <property type="term" value="F:mechanosensitive monoatomic ion channel activity"/>
    <property type="evidence" value="ECO:0007669"/>
    <property type="project" value="InterPro"/>
</dbReference>
<keyword evidence="3" id="KW-0472">Membrane</keyword>
<feature type="transmembrane region" description="Helical" evidence="3">
    <location>
        <begin position="239"/>
        <end position="263"/>
    </location>
</feature>
<comment type="subcellular location">
    <subcellularLocation>
        <location evidence="1">Cell membrane</location>
    </subcellularLocation>
</comment>
<evidence type="ECO:0000313" key="5">
    <source>
        <dbReference type="Proteomes" id="UP000003477"/>
    </source>
</evidence>
<evidence type="ECO:0008006" key="6">
    <source>
        <dbReference type="Google" id="ProtNLM"/>
    </source>
</evidence>
<evidence type="ECO:0000256" key="2">
    <source>
        <dbReference type="ARBA" id="ARBA00022475"/>
    </source>
</evidence>
<keyword evidence="2" id="KW-1003">Cell membrane</keyword>
<gene>
    <name evidence="4" type="ORF">CWATWH0003_3025</name>
</gene>
<organism evidence="4 5">
    <name type="scientific">Crocosphaera watsonii WH 0003</name>
    <dbReference type="NCBI Taxonomy" id="423471"/>
    <lineage>
        <taxon>Bacteria</taxon>
        <taxon>Bacillati</taxon>
        <taxon>Cyanobacteriota</taxon>
        <taxon>Cyanophyceae</taxon>
        <taxon>Oscillatoriophycideae</taxon>
        <taxon>Chroococcales</taxon>
        <taxon>Aphanothecaceae</taxon>
        <taxon>Crocosphaera</taxon>
    </lineage>
</organism>
<keyword evidence="3" id="KW-0812">Transmembrane</keyword>
<sequence length="401" mass="46834">MKNYSLFKQVIKLIIIFCLTVSFVLTYPTRSLGQISLFTPPTNNPMTATPPWDLNQAYTCGRFWCSNVHIYDDTANLRKTLLTPELTVAALKQLNQPLEVTKKLEGRAKLIEGVFNNIFLNIIAKETIEEDDYIEDNLKFWLPRSLKELFNFSHIKPYHPWTPRVEIGVRNNHTVIYTPEQFDLGIPAQTIVTVTEIDAKANRTTIEQLAKNWLKTIRLSFSTAFWGYEFDQKYFGLRWVIVAIIVVIILIIIFLIELFRILFKKYTNNLRYELQKLTKKMAVHGEAIGSSNNPISVNFNYSSQPSDKLTVEQQEILKKSIKNPTMFLKLVMLPYILVKKLIRKNKWLFSTLKNSQQKLFLKKQTWIKQKINFTKLLLSVLFIFQLLIMAFGLTIITFTFR</sequence>
<evidence type="ECO:0000256" key="1">
    <source>
        <dbReference type="ARBA" id="ARBA00004236"/>
    </source>
</evidence>
<dbReference type="AlphaFoldDB" id="G5J6C2"/>
<dbReference type="PANTHER" id="PTHR30460">
    <property type="entry name" value="MODERATE CONDUCTANCE MECHANOSENSITIVE CHANNEL YBIO"/>
    <property type="match status" value="1"/>
</dbReference>
<comment type="caution">
    <text evidence="4">The sequence shown here is derived from an EMBL/GenBank/DDBJ whole genome shotgun (WGS) entry which is preliminary data.</text>
</comment>
<dbReference type="GO" id="GO:0005886">
    <property type="term" value="C:plasma membrane"/>
    <property type="evidence" value="ECO:0007669"/>
    <property type="project" value="UniProtKB-SubCell"/>
</dbReference>
<dbReference type="EMBL" id="AESD01000449">
    <property type="protein sequence ID" value="EHJ12271.1"/>
    <property type="molecule type" value="Genomic_DNA"/>
</dbReference>
<dbReference type="PATRIC" id="fig|423471.3.peg.2842"/>